<keyword evidence="2" id="KW-0812">Transmembrane</keyword>
<organism evidence="5 6">
    <name type="scientific">Paramuricea clavata</name>
    <name type="common">Red gorgonian</name>
    <name type="synonym">Violescent sea-whip</name>
    <dbReference type="NCBI Taxonomy" id="317549"/>
    <lineage>
        <taxon>Eukaryota</taxon>
        <taxon>Metazoa</taxon>
        <taxon>Cnidaria</taxon>
        <taxon>Anthozoa</taxon>
        <taxon>Octocorallia</taxon>
        <taxon>Malacalcyonacea</taxon>
        <taxon>Plexauridae</taxon>
        <taxon>Paramuricea</taxon>
    </lineage>
</organism>
<keyword evidence="4" id="KW-0472">Membrane</keyword>
<sequence>MVKDLTMSDAREKEHLYTPVAECEDDVLIVNRDDEPGLPHGLTAFTAALFIVGEMAGSGVLALPNAVANSGWIGVVLIIVLGILSGTCGIVLSKSWLILRRDFREYQEHVRYPYPAIGFHTYGKIGKYVVQFCINATLIGACTVFILLASENLNSLIDLNISSISAKSEYRVWLVICTAALLPMTWLGTPKNFWPVALFAIMATSVACLLIVIKIGVDFNGIAQHRHVTSSSFFSAFGAIAFSFGGTAAFPTIQCDMRQPSLFNSSIIMAYLTVLAMYLPVSILGFFAFGDDVQTNILMNLSSTSAVTKCVAALIASHLLFSFVIVVNPVSQQLEEWLNVPKGRVTVKSCLVRTFLVLFIHALAQGIPHFGLFLNLVGSSTTTLLTFVFPCLFYLKLQTDISKHMKVFLYEIIVVGLLAAVTSTYFAIKAIIQELSS</sequence>
<protein>
    <submittedName>
        <fullName evidence="5">Uncharacterized protein</fullName>
    </submittedName>
</protein>
<dbReference type="AlphaFoldDB" id="A0A6S7H1E0"/>
<dbReference type="OrthoDB" id="655540at2759"/>
<gene>
    <name evidence="5" type="ORF">PACLA_8A010088</name>
</gene>
<dbReference type="GO" id="GO:0015179">
    <property type="term" value="F:L-amino acid transmembrane transporter activity"/>
    <property type="evidence" value="ECO:0007669"/>
    <property type="project" value="TreeGrafter"/>
</dbReference>
<keyword evidence="3" id="KW-1133">Transmembrane helix</keyword>
<dbReference type="FunFam" id="1.20.1740.10:FF:000052">
    <property type="entry name" value="Lysine histidine transporter-like 3"/>
    <property type="match status" value="1"/>
</dbReference>
<evidence type="ECO:0000313" key="6">
    <source>
        <dbReference type="Proteomes" id="UP001152795"/>
    </source>
</evidence>
<name>A0A6S7H1E0_PARCT</name>
<dbReference type="Gene3D" id="1.20.1740.10">
    <property type="entry name" value="Amino acid/polyamine transporter I"/>
    <property type="match status" value="1"/>
</dbReference>
<evidence type="ECO:0000256" key="4">
    <source>
        <dbReference type="ARBA" id="ARBA00023136"/>
    </source>
</evidence>
<dbReference type="Proteomes" id="UP001152795">
    <property type="component" value="Unassembled WGS sequence"/>
</dbReference>
<evidence type="ECO:0000256" key="3">
    <source>
        <dbReference type="ARBA" id="ARBA00022989"/>
    </source>
</evidence>
<dbReference type="EMBL" id="CACRXK020003579">
    <property type="protein sequence ID" value="CAB3999405.1"/>
    <property type="molecule type" value="Genomic_DNA"/>
</dbReference>
<dbReference type="PANTHER" id="PTHR22950:SF703">
    <property type="entry name" value="AMINO ACID TRANSPORTER TRANSMEMBRANE DOMAIN-CONTAINING PROTEIN"/>
    <property type="match status" value="1"/>
</dbReference>
<dbReference type="Pfam" id="PF01490">
    <property type="entry name" value="Aa_trans"/>
    <property type="match status" value="1"/>
</dbReference>
<evidence type="ECO:0000256" key="2">
    <source>
        <dbReference type="ARBA" id="ARBA00022692"/>
    </source>
</evidence>
<dbReference type="PANTHER" id="PTHR22950">
    <property type="entry name" value="AMINO ACID TRANSPORTER"/>
    <property type="match status" value="1"/>
</dbReference>
<accession>A0A6S7H1E0</accession>
<evidence type="ECO:0000313" key="5">
    <source>
        <dbReference type="EMBL" id="CAB3999405.1"/>
    </source>
</evidence>
<reference evidence="5" key="1">
    <citation type="submission" date="2020-04" db="EMBL/GenBank/DDBJ databases">
        <authorList>
            <person name="Alioto T."/>
            <person name="Alioto T."/>
            <person name="Gomez Garrido J."/>
        </authorList>
    </citation>
    <scope>NUCLEOTIDE SEQUENCE</scope>
    <source>
        <strain evidence="5">A484AB</strain>
    </source>
</reference>
<dbReference type="GO" id="GO:0005774">
    <property type="term" value="C:vacuolar membrane"/>
    <property type="evidence" value="ECO:0007669"/>
    <property type="project" value="TreeGrafter"/>
</dbReference>
<evidence type="ECO:0000256" key="1">
    <source>
        <dbReference type="ARBA" id="ARBA00004141"/>
    </source>
</evidence>
<comment type="caution">
    <text evidence="5">The sequence shown here is derived from an EMBL/GenBank/DDBJ whole genome shotgun (WGS) entry which is preliminary data.</text>
</comment>
<dbReference type="InterPro" id="IPR013057">
    <property type="entry name" value="AA_transpt_TM"/>
</dbReference>
<comment type="subcellular location">
    <subcellularLocation>
        <location evidence="1">Membrane</location>
        <topology evidence="1">Multi-pass membrane protein</topology>
    </subcellularLocation>
</comment>
<proteinExistence type="predicted"/>
<keyword evidence="6" id="KW-1185">Reference proteome</keyword>